<dbReference type="Gene3D" id="3.40.47.10">
    <property type="match status" value="1"/>
</dbReference>
<gene>
    <name evidence="2" type="ORF">MNBD_GAMMA11-3041</name>
</gene>
<proteinExistence type="predicted"/>
<dbReference type="SUPFAM" id="SSF53901">
    <property type="entry name" value="Thiolase-like"/>
    <property type="match status" value="1"/>
</dbReference>
<evidence type="ECO:0000313" key="2">
    <source>
        <dbReference type="EMBL" id="VAW63137.1"/>
    </source>
</evidence>
<dbReference type="InterPro" id="IPR016039">
    <property type="entry name" value="Thiolase-like"/>
</dbReference>
<feature type="domain" description="Beta-ketoacyl synthase-like N-terminal" evidence="1">
    <location>
        <begin position="33"/>
        <end position="195"/>
    </location>
</feature>
<accession>A0A3B0XJ52</accession>
<organism evidence="2">
    <name type="scientific">hydrothermal vent metagenome</name>
    <dbReference type="NCBI Taxonomy" id="652676"/>
    <lineage>
        <taxon>unclassified sequences</taxon>
        <taxon>metagenomes</taxon>
        <taxon>ecological metagenomes</taxon>
    </lineage>
</organism>
<dbReference type="GO" id="GO:0016746">
    <property type="term" value="F:acyltransferase activity"/>
    <property type="evidence" value="ECO:0007669"/>
    <property type="project" value="InterPro"/>
</dbReference>
<dbReference type="AlphaFoldDB" id="A0A3B0XJ52"/>
<sequence>MPVYINDVSVIAPGLVNKEQARSVLCGQNNWKYEQMPILKPEMLPANERRRTTPVIKLALQCIQGLLRDYDDLQTLSTVFASSDGDLEIVDKMCSALAEDKKTVSPILFHNSVYNAPAGYWSIASRMSGASISLSAGDASFMCGLQETVTQVEVDGGTVLFVCYDYPAPPLLDVSRHFDYPLAIALRMGAEAEHKVLGTLTLDGPLNTQEKEISNSHCRNVSLEPLRTALPVGSGLPLIEALLRRARMQIILPYLRNEKFRISISH</sequence>
<dbReference type="InterPro" id="IPR014030">
    <property type="entry name" value="Ketoacyl_synth_N"/>
</dbReference>
<protein>
    <submittedName>
        <fullName evidence="2">3-oxoacyl-[ACP] synthase</fullName>
    </submittedName>
</protein>
<reference evidence="2" key="1">
    <citation type="submission" date="2018-06" db="EMBL/GenBank/DDBJ databases">
        <authorList>
            <person name="Zhirakovskaya E."/>
        </authorList>
    </citation>
    <scope>NUCLEOTIDE SEQUENCE</scope>
</reference>
<name>A0A3B0XJ52_9ZZZZ</name>
<dbReference type="Pfam" id="PF13723">
    <property type="entry name" value="Ketoacyl-synt_2"/>
    <property type="match status" value="1"/>
</dbReference>
<dbReference type="EMBL" id="UOFG01000193">
    <property type="protein sequence ID" value="VAW63137.1"/>
    <property type="molecule type" value="Genomic_DNA"/>
</dbReference>
<evidence type="ECO:0000259" key="1">
    <source>
        <dbReference type="Pfam" id="PF13723"/>
    </source>
</evidence>